<sequence length="216" mass="24312">MRTNPRQRWLLACLMLLAGCAQNITPTPATADRSFPVVKPFDLTRAGAKVEADFSLPNTTDNGYLRPVFVGFRSPGPKGRPDAGPGVLEYLDTQPMPFRIRLWKLEAGKRIPVVLSELQEDSSVRPPRVWYEAHPVNTFVHHGGAGQDVKELYAIGQFDFNLNYLIWDIARITPPTPGRYHIEIESLQDHPQVAHLNFELLVSHYFEIGLSEIGAR</sequence>
<gene>
    <name evidence="2" type="ORF">ABB29_07315</name>
</gene>
<evidence type="ECO:0000313" key="3">
    <source>
        <dbReference type="Proteomes" id="UP000052052"/>
    </source>
</evidence>
<keyword evidence="1" id="KW-0732">Signal</keyword>
<feature type="chain" id="PRO_5006394238" description="DUF5625 domain-containing protein" evidence="1">
    <location>
        <begin position="32"/>
        <end position="216"/>
    </location>
</feature>
<evidence type="ECO:0008006" key="4">
    <source>
        <dbReference type="Google" id="ProtNLM"/>
    </source>
</evidence>
<feature type="signal peptide" evidence="1">
    <location>
        <begin position="1"/>
        <end position="31"/>
    </location>
</feature>
<dbReference type="AlphaFoldDB" id="A0A0R0CKZ0"/>
<accession>A0A0R0CKZ0</accession>
<organism evidence="2 3">
    <name type="scientific">Pseudoxanthomonas dokdonensis</name>
    <dbReference type="NCBI Taxonomy" id="344882"/>
    <lineage>
        <taxon>Bacteria</taxon>
        <taxon>Pseudomonadati</taxon>
        <taxon>Pseudomonadota</taxon>
        <taxon>Gammaproteobacteria</taxon>
        <taxon>Lysobacterales</taxon>
        <taxon>Lysobacteraceae</taxon>
        <taxon>Pseudoxanthomonas</taxon>
    </lineage>
</organism>
<dbReference type="PROSITE" id="PS51257">
    <property type="entry name" value="PROKAR_LIPOPROTEIN"/>
    <property type="match status" value="1"/>
</dbReference>
<dbReference type="PATRIC" id="fig|344882.3.peg.2805"/>
<evidence type="ECO:0000256" key="1">
    <source>
        <dbReference type="SAM" id="SignalP"/>
    </source>
</evidence>
<comment type="caution">
    <text evidence="2">The sequence shown here is derived from an EMBL/GenBank/DDBJ whole genome shotgun (WGS) entry which is preliminary data.</text>
</comment>
<name>A0A0R0CKZ0_9GAMM</name>
<dbReference type="RefSeq" id="WP_157062542.1">
    <property type="nucleotide sequence ID" value="NZ_LDJL01000007.1"/>
</dbReference>
<dbReference type="EMBL" id="LDJL01000007">
    <property type="protein sequence ID" value="KRG70038.1"/>
    <property type="molecule type" value="Genomic_DNA"/>
</dbReference>
<protein>
    <recommendedName>
        <fullName evidence="4">DUF5625 domain-containing protein</fullName>
    </recommendedName>
</protein>
<dbReference type="Proteomes" id="UP000052052">
    <property type="component" value="Unassembled WGS sequence"/>
</dbReference>
<keyword evidence="3" id="KW-1185">Reference proteome</keyword>
<proteinExistence type="predicted"/>
<dbReference type="OrthoDB" id="5999637at2"/>
<reference evidence="2 3" key="1">
    <citation type="submission" date="2015-05" db="EMBL/GenBank/DDBJ databases">
        <title>Genome sequencing and analysis of members of genus Stenotrophomonas.</title>
        <authorList>
            <person name="Patil P.P."/>
            <person name="Midha S."/>
            <person name="Patil P.B."/>
        </authorList>
    </citation>
    <scope>NUCLEOTIDE SEQUENCE [LARGE SCALE GENOMIC DNA]</scope>
    <source>
        <strain evidence="2 3">DSM 21858</strain>
    </source>
</reference>
<evidence type="ECO:0000313" key="2">
    <source>
        <dbReference type="EMBL" id="KRG70038.1"/>
    </source>
</evidence>